<name>A0A1Y2H5D1_9FUNG</name>
<organism evidence="2 3">
    <name type="scientific">Catenaria anguillulae PL171</name>
    <dbReference type="NCBI Taxonomy" id="765915"/>
    <lineage>
        <taxon>Eukaryota</taxon>
        <taxon>Fungi</taxon>
        <taxon>Fungi incertae sedis</taxon>
        <taxon>Blastocladiomycota</taxon>
        <taxon>Blastocladiomycetes</taxon>
        <taxon>Blastocladiales</taxon>
        <taxon>Catenariaceae</taxon>
        <taxon>Catenaria</taxon>
    </lineage>
</organism>
<accession>A0A1Y2H5D1</accession>
<evidence type="ECO:0000313" key="3">
    <source>
        <dbReference type="Proteomes" id="UP000193411"/>
    </source>
</evidence>
<evidence type="ECO:0000313" key="2">
    <source>
        <dbReference type="EMBL" id="ORZ29766.1"/>
    </source>
</evidence>
<protein>
    <submittedName>
        <fullName evidence="2">Uncharacterized protein</fullName>
    </submittedName>
</protein>
<sequence length="279" mass="30292">MLVSPPLMAKPKTKKRPGKSHSVPNVHAGTGVAPRTPQSAFVQAELAHSELRVVIAAVSMSVFFLLEPLPVSPSLPSLLGELASVPDRSTLFHQRFRHWARFMSPTTSFSLSAMESVYRDRTKNPVQTLQEATKALAVGRTLQDAATPSFYGACRAAKEVLDFTELPHVRACEIHDALGHSASALAIIADALRPVNSMPANANTRSRNKHRGRGGQRQPQSESSSASQLAAIRTRHKVTLTLSLNYCIGLLDLMPQQGFMNQELALGVKSMSVSEDPRP</sequence>
<comment type="caution">
    <text evidence="2">The sequence shown here is derived from an EMBL/GenBank/DDBJ whole genome shotgun (WGS) entry which is preliminary data.</text>
</comment>
<proteinExistence type="predicted"/>
<dbReference type="AlphaFoldDB" id="A0A1Y2H5D1"/>
<dbReference type="Proteomes" id="UP000193411">
    <property type="component" value="Unassembled WGS sequence"/>
</dbReference>
<gene>
    <name evidence="2" type="ORF">BCR44DRAFT_1040407</name>
</gene>
<feature type="region of interest" description="Disordered" evidence="1">
    <location>
        <begin position="1"/>
        <end position="34"/>
    </location>
</feature>
<feature type="region of interest" description="Disordered" evidence="1">
    <location>
        <begin position="197"/>
        <end position="229"/>
    </location>
</feature>
<evidence type="ECO:0000256" key="1">
    <source>
        <dbReference type="SAM" id="MobiDB-lite"/>
    </source>
</evidence>
<reference evidence="2 3" key="1">
    <citation type="submission" date="2016-07" db="EMBL/GenBank/DDBJ databases">
        <title>Pervasive Adenine N6-methylation of Active Genes in Fungi.</title>
        <authorList>
            <consortium name="DOE Joint Genome Institute"/>
            <person name="Mondo S.J."/>
            <person name="Dannebaum R.O."/>
            <person name="Kuo R.C."/>
            <person name="Labutti K."/>
            <person name="Haridas S."/>
            <person name="Kuo A."/>
            <person name="Salamov A."/>
            <person name="Ahrendt S.R."/>
            <person name="Lipzen A."/>
            <person name="Sullivan W."/>
            <person name="Andreopoulos W.B."/>
            <person name="Clum A."/>
            <person name="Lindquist E."/>
            <person name="Daum C."/>
            <person name="Ramamoorthy G.K."/>
            <person name="Gryganskyi A."/>
            <person name="Culley D."/>
            <person name="Magnuson J.K."/>
            <person name="James T.Y."/>
            <person name="O'Malley M.A."/>
            <person name="Stajich J.E."/>
            <person name="Spatafora J.W."/>
            <person name="Visel A."/>
            <person name="Grigoriev I.V."/>
        </authorList>
    </citation>
    <scope>NUCLEOTIDE SEQUENCE [LARGE SCALE GENOMIC DNA]</scope>
    <source>
        <strain evidence="2 3">PL171</strain>
    </source>
</reference>
<dbReference type="EMBL" id="MCFL01000128">
    <property type="protein sequence ID" value="ORZ29766.1"/>
    <property type="molecule type" value="Genomic_DNA"/>
</dbReference>
<keyword evidence="3" id="KW-1185">Reference proteome</keyword>
<feature type="compositionally biased region" description="Low complexity" evidence="1">
    <location>
        <begin position="218"/>
        <end position="229"/>
    </location>
</feature>